<dbReference type="GO" id="GO:0008168">
    <property type="term" value="F:methyltransferase activity"/>
    <property type="evidence" value="ECO:0007669"/>
    <property type="project" value="UniProtKB-KW"/>
</dbReference>
<dbReference type="Pfam" id="PF02390">
    <property type="entry name" value="Methyltransf_4"/>
    <property type="match status" value="1"/>
</dbReference>
<dbReference type="InterPro" id="IPR029063">
    <property type="entry name" value="SAM-dependent_MTases_sf"/>
</dbReference>
<gene>
    <name evidence="8" type="ORF">OLW01_04570</name>
</gene>
<dbReference type="GO" id="GO:0032259">
    <property type="term" value="P:methylation"/>
    <property type="evidence" value="ECO:0007669"/>
    <property type="project" value="UniProtKB-KW"/>
</dbReference>
<dbReference type="Gene3D" id="3.40.50.150">
    <property type="entry name" value="Vaccinia Virus protein VP39"/>
    <property type="match status" value="1"/>
</dbReference>
<evidence type="ECO:0000256" key="4">
    <source>
        <dbReference type="ARBA" id="ARBA00022603"/>
    </source>
</evidence>
<accession>A0ABY7AP53</accession>
<sequence>MLGNSRSVQTNQIGIHEDLEKIVARHLSSVFLKPISAHTQGAFEQALDFVQSKKQAVILDACCGVGDSSRNLAQLYPQHTIIGVDKSDERIHKNRTETDHNIILLRADLNDFYRLLAQAIKRNQIQIAQHKIYYPNPWPKSAHIKRRWHGAPVFPDLVSVCSNIEMRSNWLTYLEEFQFALNLVGIKSQVKPIQVEHAMTPFEAKYNASGQTIYQLLTV</sequence>
<evidence type="ECO:0000256" key="1">
    <source>
        <dbReference type="ARBA" id="ARBA00000142"/>
    </source>
</evidence>
<proteinExistence type="predicted"/>
<comment type="catalytic activity">
    <reaction evidence="1">
        <text>guanosine(46) in tRNA + S-adenosyl-L-methionine = N(7)-methylguanosine(46) in tRNA + S-adenosyl-L-homocysteine</text>
        <dbReference type="Rhea" id="RHEA:42708"/>
        <dbReference type="Rhea" id="RHEA-COMP:10188"/>
        <dbReference type="Rhea" id="RHEA-COMP:10189"/>
        <dbReference type="ChEBI" id="CHEBI:57856"/>
        <dbReference type="ChEBI" id="CHEBI:59789"/>
        <dbReference type="ChEBI" id="CHEBI:74269"/>
        <dbReference type="ChEBI" id="CHEBI:74480"/>
        <dbReference type="EC" id="2.1.1.33"/>
    </reaction>
</comment>
<evidence type="ECO:0000313" key="8">
    <source>
        <dbReference type="EMBL" id="WAJ71085.1"/>
    </source>
</evidence>
<evidence type="ECO:0000256" key="5">
    <source>
        <dbReference type="ARBA" id="ARBA00022679"/>
    </source>
</evidence>
<name>A0ABY7AP53_9ALTE</name>
<keyword evidence="7" id="KW-0819">tRNA processing</keyword>
<dbReference type="SUPFAM" id="SSF53335">
    <property type="entry name" value="S-adenosyl-L-methionine-dependent methyltransferases"/>
    <property type="match status" value="1"/>
</dbReference>
<keyword evidence="4 8" id="KW-0489">Methyltransferase</keyword>
<keyword evidence="9" id="KW-1185">Reference proteome</keyword>
<dbReference type="CDD" id="cd02440">
    <property type="entry name" value="AdoMet_MTases"/>
    <property type="match status" value="1"/>
</dbReference>
<evidence type="ECO:0000313" key="9">
    <source>
        <dbReference type="Proteomes" id="UP001163726"/>
    </source>
</evidence>
<keyword evidence="6" id="KW-0949">S-adenosyl-L-methionine</keyword>
<dbReference type="RefSeq" id="WP_268075549.1">
    <property type="nucleotide sequence ID" value="NZ_CP109965.1"/>
</dbReference>
<dbReference type="EMBL" id="CP109965">
    <property type="protein sequence ID" value="WAJ71085.1"/>
    <property type="molecule type" value="Genomic_DNA"/>
</dbReference>
<organism evidence="8 9">
    <name type="scientific">Catenovulum adriaticum</name>
    <dbReference type="NCBI Taxonomy" id="2984846"/>
    <lineage>
        <taxon>Bacteria</taxon>
        <taxon>Pseudomonadati</taxon>
        <taxon>Pseudomonadota</taxon>
        <taxon>Gammaproteobacteria</taxon>
        <taxon>Alteromonadales</taxon>
        <taxon>Alteromonadaceae</taxon>
        <taxon>Catenovulum</taxon>
    </lineage>
</organism>
<dbReference type="PROSITE" id="PS51625">
    <property type="entry name" value="SAM_MT_TRMB"/>
    <property type="match status" value="1"/>
</dbReference>
<dbReference type="EC" id="2.1.1.33" evidence="3"/>
<reference evidence="8" key="1">
    <citation type="submission" date="2022-10" db="EMBL/GenBank/DDBJ databases">
        <title>Catenovulum adriacola sp. nov. isolated in the Harbour of Susak.</title>
        <authorList>
            <person name="Schoch T."/>
            <person name="Reich S.J."/>
            <person name="Stoeferle S."/>
            <person name="Flaiz M."/>
            <person name="Kazda M."/>
            <person name="Riedel C.U."/>
            <person name="Duerre P."/>
        </authorList>
    </citation>
    <scope>NUCLEOTIDE SEQUENCE</scope>
    <source>
        <strain evidence="8">TS8</strain>
    </source>
</reference>
<dbReference type="Proteomes" id="UP001163726">
    <property type="component" value="Chromosome"/>
</dbReference>
<comment type="function">
    <text evidence="2">Catalyzes the formation of N(7)-methylguanine at position 46 (m7G46) in tRNA.</text>
</comment>
<evidence type="ECO:0000256" key="7">
    <source>
        <dbReference type="ARBA" id="ARBA00022694"/>
    </source>
</evidence>
<dbReference type="InterPro" id="IPR003358">
    <property type="entry name" value="tRNA_(Gua-N-7)_MeTrfase_Trmb"/>
</dbReference>
<protein>
    <recommendedName>
        <fullName evidence="3">tRNA (guanine(46)-N(7))-methyltransferase</fullName>
        <ecNumber evidence="3">2.1.1.33</ecNumber>
    </recommendedName>
</protein>
<evidence type="ECO:0000256" key="2">
    <source>
        <dbReference type="ARBA" id="ARBA00003015"/>
    </source>
</evidence>
<keyword evidence="5" id="KW-0808">Transferase</keyword>
<evidence type="ECO:0000256" key="3">
    <source>
        <dbReference type="ARBA" id="ARBA00011977"/>
    </source>
</evidence>
<evidence type="ECO:0000256" key="6">
    <source>
        <dbReference type="ARBA" id="ARBA00022691"/>
    </source>
</evidence>